<dbReference type="Pfam" id="PF07690">
    <property type="entry name" value="MFS_1"/>
    <property type="match status" value="1"/>
</dbReference>
<feature type="transmembrane region" description="Helical" evidence="8">
    <location>
        <begin position="263"/>
        <end position="281"/>
    </location>
</feature>
<accession>A0ABU2G342</accession>
<evidence type="ECO:0000256" key="5">
    <source>
        <dbReference type="ARBA" id="ARBA00022989"/>
    </source>
</evidence>
<comment type="subcellular location">
    <subcellularLocation>
        <location evidence="1">Cell membrane</location>
        <topology evidence="1">Multi-pass membrane protein</topology>
    </subcellularLocation>
</comment>
<keyword evidence="4 8" id="KW-0812">Transmembrane</keyword>
<proteinExistence type="predicted"/>
<evidence type="ECO:0000256" key="3">
    <source>
        <dbReference type="ARBA" id="ARBA00022475"/>
    </source>
</evidence>
<evidence type="ECO:0000256" key="6">
    <source>
        <dbReference type="ARBA" id="ARBA00023136"/>
    </source>
</evidence>
<feature type="transmembrane region" description="Helical" evidence="8">
    <location>
        <begin position="161"/>
        <end position="181"/>
    </location>
</feature>
<dbReference type="InterPro" id="IPR036259">
    <property type="entry name" value="MFS_trans_sf"/>
</dbReference>
<dbReference type="InterPro" id="IPR020846">
    <property type="entry name" value="MFS_dom"/>
</dbReference>
<feature type="transmembrane region" description="Helical" evidence="8">
    <location>
        <begin position="72"/>
        <end position="91"/>
    </location>
</feature>
<evidence type="ECO:0000313" key="10">
    <source>
        <dbReference type="EMBL" id="MDS0295211.1"/>
    </source>
</evidence>
<feature type="transmembrane region" description="Helical" evidence="8">
    <location>
        <begin position="97"/>
        <end position="122"/>
    </location>
</feature>
<keyword evidence="5 8" id="KW-1133">Transmembrane helix</keyword>
<keyword evidence="2" id="KW-0813">Transport</keyword>
<feature type="domain" description="Major facilitator superfamily (MFS) profile" evidence="9">
    <location>
        <begin position="10"/>
        <end position="404"/>
    </location>
</feature>
<name>A0ABU2G342_9EURY</name>
<protein>
    <submittedName>
        <fullName evidence="10">MFS transporter</fullName>
    </submittedName>
</protein>
<comment type="caution">
    <text evidence="10">The sequence shown here is derived from an EMBL/GenBank/DDBJ whole genome shotgun (WGS) entry which is preliminary data.</text>
</comment>
<dbReference type="SUPFAM" id="SSF103473">
    <property type="entry name" value="MFS general substrate transporter"/>
    <property type="match status" value="1"/>
</dbReference>
<dbReference type="PANTHER" id="PTHR23517">
    <property type="entry name" value="RESISTANCE PROTEIN MDTM, PUTATIVE-RELATED-RELATED"/>
    <property type="match status" value="1"/>
</dbReference>
<sequence>MRRRLGAFDTLLLTAAIWFLAKFVRYAFPPLFPEFQATYGVSNGTIGLAYTAMMLVYAVMQFPSGVLADRVGSPRVIAGGVATTVLGVFALSRPVSFPLLVGGMVLVGLGTGVHKTVAVRFLSSVYPERKGRALGVLDTFGALGGVVAPAAVVAVAGRYGWGTLFFGSGVAGLLLGGAFLARTSSAEAAGGRGSGTESTGGRDEDEAEADDDGASLDDYLALCTDGRFAAFVLVTVAFSFTYNGVVAFLPLYLTAAAGASSTLANGLYSVLFAVSFVQLLTGDLSDRVGSLRVVVGTLVLALAGLVGLLVGSTTLALGASVVAFGLGSHGFRPVRGSFLVELVPDSLAGGGLGAVRTVLMGAGAVAPAVVGVVSERASFEAAFALLAASLVVAVVAATGLLVTE</sequence>
<feature type="compositionally biased region" description="Low complexity" evidence="7">
    <location>
        <begin position="188"/>
        <end position="199"/>
    </location>
</feature>
<dbReference type="InterPro" id="IPR011701">
    <property type="entry name" value="MFS"/>
</dbReference>
<dbReference type="PANTHER" id="PTHR23517:SF3">
    <property type="entry name" value="INTEGRAL MEMBRANE TRANSPORT PROTEIN"/>
    <property type="match status" value="1"/>
</dbReference>
<reference evidence="10 11" key="1">
    <citation type="submission" date="2022-06" db="EMBL/GenBank/DDBJ databases">
        <title>Halogeometricum sp. a new haloarchaeum isolate from saline soil.</title>
        <authorList>
            <person name="Strakova D."/>
            <person name="Galisteo C."/>
            <person name="Sanchez-Porro C."/>
            <person name="Ventosa A."/>
        </authorList>
    </citation>
    <scope>NUCLEOTIDE SEQUENCE [LARGE SCALE GENOMIC DNA]</scope>
    <source>
        <strain evidence="11">S3BR25-2</strain>
    </source>
</reference>
<keyword evidence="6 8" id="KW-0472">Membrane</keyword>
<evidence type="ECO:0000256" key="7">
    <source>
        <dbReference type="SAM" id="MobiDB-lite"/>
    </source>
</evidence>
<feature type="transmembrane region" description="Helical" evidence="8">
    <location>
        <begin position="382"/>
        <end position="402"/>
    </location>
</feature>
<feature type="transmembrane region" description="Helical" evidence="8">
    <location>
        <begin position="228"/>
        <end position="251"/>
    </location>
</feature>
<dbReference type="EMBL" id="JAMQOQ010000003">
    <property type="protein sequence ID" value="MDS0295211.1"/>
    <property type="molecule type" value="Genomic_DNA"/>
</dbReference>
<dbReference type="RefSeq" id="WP_310929075.1">
    <property type="nucleotide sequence ID" value="NZ_JAMQOQ010000003.1"/>
</dbReference>
<keyword evidence="11" id="KW-1185">Reference proteome</keyword>
<feature type="region of interest" description="Disordered" evidence="7">
    <location>
        <begin position="188"/>
        <end position="211"/>
    </location>
</feature>
<evidence type="ECO:0000256" key="8">
    <source>
        <dbReference type="SAM" id="Phobius"/>
    </source>
</evidence>
<feature type="transmembrane region" description="Helical" evidence="8">
    <location>
        <begin position="37"/>
        <end position="60"/>
    </location>
</feature>
<feature type="transmembrane region" description="Helical" evidence="8">
    <location>
        <begin position="293"/>
        <end position="326"/>
    </location>
</feature>
<evidence type="ECO:0000313" key="11">
    <source>
        <dbReference type="Proteomes" id="UP001254813"/>
    </source>
</evidence>
<dbReference type="Gene3D" id="1.20.1250.20">
    <property type="entry name" value="MFS general substrate transporter like domains"/>
    <property type="match status" value="1"/>
</dbReference>
<dbReference type="PROSITE" id="PS50850">
    <property type="entry name" value="MFS"/>
    <property type="match status" value="1"/>
</dbReference>
<evidence type="ECO:0000256" key="2">
    <source>
        <dbReference type="ARBA" id="ARBA00022448"/>
    </source>
</evidence>
<dbReference type="InterPro" id="IPR050171">
    <property type="entry name" value="MFS_Transporters"/>
</dbReference>
<evidence type="ECO:0000256" key="1">
    <source>
        <dbReference type="ARBA" id="ARBA00004651"/>
    </source>
</evidence>
<keyword evidence="3" id="KW-1003">Cell membrane</keyword>
<dbReference type="Proteomes" id="UP001254813">
    <property type="component" value="Unassembled WGS sequence"/>
</dbReference>
<feature type="transmembrane region" description="Helical" evidence="8">
    <location>
        <begin position="346"/>
        <end position="370"/>
    </location>
</feature>
<evidence type="ECO:0000259" key="9">
    <source>
        <dbReference type="PROSITE" id="PS50850"/>
    </source>
</evidence>
<evidence type="ECO:0000256" key="4">
    <source>
        <dbReference type="ARBA" id="ARBA00022692"/>
    </source>
</evidence>
<organism evidence="10 11">
    <name type="scientific">Halogeometricum luteum</name>
    <dbReference type="NCBI Taxonomy" id="2950537"/>
    <lineage>
        <taxon>Archaea</taxon>
        <taxon>Methanobacteriati</taxon>
        <taxon>Methanobacteriota</taxon>
        <taxon>Stenosarchaea group</taxon>
        <taxon>Halobacteria</taxon>
        <taxon>Halobacteriales</taxon>
        <taxon>Haloferacaceae</taxon>
        <taxon>Halogeometricum</taxon>
    </lineage>
</organism>
<feature type="transmembrane region" description="Helical" evidence="8">
    <location>
        <begin position="134"/>
        <end position="155"/>
    </location>
</feature>
<gene>
    <name evidence="10" type="ORF">NDI79_13595</name>
</gene>